<dbReference type="AlphaFoldDB" id="A0A261QWI9"/>
<dbReference type="PROSITE" id="PS01081">
    <property type="entry name" value="HTH_TETR_1"/>
    <property type="match status" value="1"/>
</dbReference>
<dbReference type="EMBL" id="NEVK01000008">
    <property type="protein sequence ID" value="OZI16897.1"/>
    <property type="molecule type" value="Genomic_DNA"/>
</dbReference>
<accession>A0A261QWI9</accession>
<evidence type="ECO:0000256" key="3">
    <source>
        <dbReference type="ARBA" id="ARBA00023125"/>
    </source>
</evidence>
<dbReference type="InterPro" id="IPR001647">
    <property type="entry name" value="HTH_TetR"/>
</dbReference>
<name>A0A261QWI9_9BORD</name>
<keyword evidence="2" id="KW-0805">Transcription regulation</keyword>
<feature type="DNA-binding region" description="H-T-H motif" evidence="5">
    <location>
        <begin position="44"/>
        <end position="63"/>
    </location>
</feature>
<evidence type="ECO:0000256" key="1">
    <source>
        <dbReference type="ARBA" id="ARBA00022491"/>
    </source>
</evidence>
<dbReference type="Gene3D" id="1.10.10.60">
    <property type="entry name" value="Homeodomain-like"/>
    <property type="match status" value="1"/>
</dbReference>
<dbReference type="SUPFAM" id="SSF46689">
    <property type="entry name" value="Homeodomain-like"/>
    <property type="match status" value="1"/>
</dbReference>
<organism evidence="7 8">
    <name type="scientific">Bordetella genomosp. 7</name>
    <dbReference type="NCBI Taxonomy" id="1416805"/>
    <lineage>
        <taxon>Bacteria</taxon>
        <taxon>Pseudomonadati</taxon>
        <taxon>Pseudomonadota</taxon>
        <taxon>Betaproteobacteria</taxon>
        <taxon>Burkholderiales</taxon>
        <taxon>Alcaligenaceae</taxon>
        <taxon>Bordetella</taxon>
    </lineage>
</organism>
<evidence type="ECO:0000313" key="8">
    <source>
        <dbReference type="Proteomes" id="UP000216947"/>
    </source>
</evidence>
<keyword evidence="8" id="KW-1185">Reference proteome</keyword>
<evidence type="ECO:0000259" key="6">
    <source>
        <dbReference type="PROSITE" id="PS50977"/>
    </source>
</evidence>
<dbReference type="PROSITE" id="PS50977">
    <property type="entry name" value="HTH_TETR_2"/>
    <property type="match status" value="1"/>
</dbReference>
<dbReference type="Proteomes" id="UP000216947">
    <property type="component" value="Unassembled WGS sequence"/>
</dbReference>
<dbReference type="GO" id="GO:0003677">
    <property type="term" value="F:DNA binding"/>
    <property type="evidence" value="ECO:0007669"/>
    <property type="project" value="UniProtKB-UniRule"/>
</dbReference>
<proteinExistence type="predicted"/>
<keyword evidence="1" id="KW-0678">Repressor</keyword>
<gene>
    <name evidence="7" type="ORF">CAL19_19490</name>
</gene>
<dbReference type="InterPro" id="IPR023772">
    <property type="entry name" value="DNA-bd_HTH_TetR-type_CS"/>
</dbReference>
<keyword evidence="3 5" id="KW-0238">DNA-binding</keyword>
<dbReference type="InterPro" id="IPR036271">
    <property type="entry name" value="Tet_transcr_reg_TetR-rel_C_sf"/>
</dbReference>
<dbReference type="PANTHER" id="PTHR47506:SF1">
    <property type="entry name" value="HTH-TYPE TRANSCRIPTIONAL REGULATOR YJDC"/>
    <property type="match status" value="1"/>
</dbReference>
<protein>
    <submittedName>
        <fullName evidence="7">TetR family transcriptional regulator</fullName>
    </submittedName>
</protein>
<feature type="domain" description="HTH tetR-type" evidence="6">
    <location>
        <begin position="21"/>
        <end position="81"/>
    </location>
</feature>
<sequence length="204" mass="22165">MSRIFVVEPKKIVRSRGRPRKFDVDEAIATAQRLFHSRGYDSVSVSDLTDALGINTPSFYSAFRSKAGLYERVIHRYAHHGAIPLTGLLRSDRPVADCITAMLEEAARRYAGDPAATGCIVLEGCRCSDAEARVLASAAHDAAVEVIRTYIAARHPLEAARLTEYINTLMIGLSAQARAGKELNVLLETVRVASLAVTSILRAG</sequence>
<evidence type="ECO:0000256" key="2">
    <source>
        <dbReference type="ARBA" id="ARBA00023015"/>
    </source>
</evidence>
<dbReference type="Pfam" id="PF00440">
    <property type="entry name" value="TetR_N"/>
    <property type="match status" value="1"/>
</dbReference>
<comment type="caution">
    <text evidence="7">The sequence shown here is derived from an EMBL/GenBank/DDBJ whole genome shotgun (WGS) entry which is preliminary data.</text>
</comment>
<dbReference type="InterPro" id="IPR009057">
    <property type="entry name" value="Homeodomain-like_sf"/>
</dbReference>
<dbReference type="SUPFAM" id="SSF48498">
    <property type="entry name" value="Tetracyclin repressor-like, C-terminal domain"/>
    <property type="match status" value="1"/>
</dbReference>
<evidence type="ECO:0000313" key="7">
    <source>
        <dbReference type="EMBL" id="OZI16897.1"/>
    </source>
</evidence>
<evidence type="ECO:0000256" key="5">
    <source>
        <dbReference type="PROSITE-ProRule" id="PRU00335"/>
    </source>
</evidence>
<keyword evidence="4" id="KW-0804">Transcription</keyword>
<dbReference type="PANTHER" id="PTHR47506">
    <property type="entry name" value="TRANSCRIPTIONAL REGULATORY PROTEIN"/>
    <property type="match status" value="1"/>
</dbReference>
<dbReference type="Gene3D" id="1.10.357.10">
    <property type="entry name" value="Tetracycline Repressor, domain 2"/>
    <property type="match status" value="1"/>
</dbReference>
<reference evidence="8" key="1">
    <citation type="submission" date="2017-05" db="EMBL/GenBank/DDBJ databases">
        <title>Complete and WGS of Bordetella genogroups.</title>
        <authorList>
            <person name="Spilker T."/>
            <person name="Lipuma J."/>
        </authorList>
    </citation>
    <scope>NUCLEOTIDE SEQUENCE [LARGE SCALE GENOMIC DNA]</scope>
    <source>
        <strain evidence="8">AU18089</strain>
    </source>
</reference>
<evidence type="ECO:0000256" key="4">
    <source>
        <dbReference type="ARBA" id="ARBA00023163"/>
    </source>
</evidence>